<evidence type="ECO:0000256" key="2">
    <source>
        <dbReference type="ARBA" id="ARBA00022884"/>
    </source>
</evidence>
<dbReference type="PROSITE" id="PS01129">
    <property type="entry name" value="PSI_RLU"/>
    <property type="match status" value="1"/>
</dbReference>
<dbReference type="STRING" id="553385.GCA_000591415_01358"/>
<sequence length="317" mass="35599">MADTINREERIPETMIGMRFDQACAEIFSDYSRERLKHWIKTGVLTLDGAAVKPREKVYGGERLSLNAELEEEVSHGPEDIEFEIVFEDDDVLVINKDHGMVVHPGAGNHDGTLLNAILHHCPGNSMLPRAGIVHRLDKDTSGLMVVAKSLTAQTELAEQLQARTVSREYDAVVTGVMTAGGTVDAPIGRHPKDRKRQAVTHSGKLAITHYRVVERFRGHTHVRCKLETGRTHQIRVHMAHQRYPLVGDPVYGGRFKLPPGASDPLKELLRQFPRQALHARRLAFIHPITGKEVEFRAEMPGDMLVLIDYLKEDIAR</sequence>
<dbReference type="NCBIfam" id="TIGR00005">
    <property type="entry name" value="rluA_subfam"/>
    <property type="match status" value="1"/>
</dbReference>
<organism evidence="10 11">
    <name type="scientific">Cobetia crustatorum</name>
    <dbReference type="NCBI Taxonomy" id="553385"/>
    <lineage>
        <taxon>Bacteria</taxon>
        <taxon>Pseudomonadati</taxon>
        <taxon>Pseudomonadota</taxon>
        <taxon>Gammaproteobacteria</taxon>
        <taxon>Oceanospirillales</taxon>
        <taxon>Halomonadaceae</taxon>
        <taxon>Cobetia</taxon>
    </lineage>
</organism>
<name>A0A558HES7_9GAMM</name>
<dbReference type="Pfam" id="PF00849">
    <property type="entry name" value="PseudoU_synth_2"/>
    <property type="match status" value="1"/>
</dbReference>
<protein>
    <recommendedName>
        <fullName evidence="8">Pseudouridine synthase</fullName>
        <ecNumber evidence="8">5.4.99.-</ecNumber>
    </recommendedName>
</protein>
<dbReference type="EC" id="5.4.99.-" evidence="8"/>
<dbReference type="GO" id="GO:0003723">
    <property type="term" value="F:RNA binding"/>
    <property type="evidence" value="ECO:0007669"/>
    <property type="project" value="UniProtKB-KW"/>
</dbReference>
<dbReference type="GO" id="GO:0160140">
    <property type="term" value="F:23S rRNA pseudouridine(1911/1915/1917) synthase activity"/>
    <property type="evidence" value="ECO:0007669"/>
    <property type="project" value="UniProtKB-EC"/>
</dbReference>
<dbReference type="PANTHER" id="PTHR21600:SF44">
    <property type="entry name" value="RIBOSOMAL LARGE SUBUNIT PSEUDOURIDINE SYNTHASE D"/>
    <property type="match status" value="1"/>
</dbReference>
<evidence type="ECO:0000313" key="10">
    <source>
        <dbReference type="EMBL" id="TVU67632.1"/>
    </source>
</evidence>
<gene>
    <name evidence="10" type="primary">rluD</name>
    <name evidence="10" type="ORF">FQP86_15965</name>
</gene>
<proteinExistence type="inferred from homology"/>
<dbReference type="Gene3D" id="3.30.2350.10">
    <property type="entry name" value="Pseudouridine synthase"/>
    <property type="match status" value="1"/>
</dbReference>
<evidence type="ECO:0000256" key="6">
    <source>
        <dbReference type="PIRSR" id="PIRSR606225-1"/>
    </source>
</evidence>
<keyword evidence="11" id="KW-1185">Reference proteome</keyword>
<evidence type="ECO:0000313" key="11">
    <source>
        <dbReference type="Proteomes" id="UP000319941"/>
    </source>
</evidence>
<comment type="catalytic activity">
    <reaction evidence="4">
        <text>uridine(1911/1915/1917) in 23S rRNA = pseudouridine(1911/1915/1917) in 23S rRNA</text>
        <dbReference type="Rhea" id="RHEA:42524"/>
        <dbReference type="Rhea" id="RHEA-COMP:10097"/>
        <dbReference type="Rhea" id="RHEA-COMP:10098"/>
        <dbReference type="ChEBI" id="CHEBI:65314"/>
        <dbReference type="ChEBI" id="CHEBI:65315"/>
        <dbReference type="EC" id="5.4.99.23"/>
    </reaction>
</comment>
<comment type="caution">
    <text evidence="10">The sequence shown here is derived from an EMBL/GenBank/DDBJ whole genome shotgun (WGS) entry which is preliminary data.</text>
</comment>
<comment type="similarity">
    <text evidence="1 8">Belongs to the pseudouridine synthase RluA family.</text>
</comment>
<dbReference type="FunFam" id="3.30.2350.10:FF:000006">
    <property type="entry name" value="Pseudouridine synthase"/>
    <property type="match status" value="1"/>
</dbReference>
<evidence type="ECO:0000256" key="4">
    <source>
        <dbReference type="ARBA" id="ARBA00036882"/>
    </source>
</evidence>
<dbReference type="Proteomes" id="UP000319941">
    <property type="component" value="Unassembled WGS sequence"/>
</dbReference>
<evidence type="ECO:0000256" key="5">
    <source>
        <dbReference type="ARBA" id="ARBA00056072"/>
    </source>
</evidence>
<dbReference type="PANTHER" id="PTHR21600">
    <property type="entry name" value="MITOCHONDRIAL RNA PSEUDOURIDINE SYNTHASE"/>
    <property type="match status" value="1"/>
</dbReference>
<evidence type="ECO:0000256" key="1">
    <source>
        <dbReference type="ARBA" id="ARBA00010876"/>
    </source>
</evidence>
<keyword evidence="2 7" id="KW-0694">RNA-binding</keyword>
<dbReference type="CDD" id="cd02869">
    <property type="entry name" value="PseudoU_synth_RluA_like"/>
    <property type="match status" value="1"/>
</dbReference>
<evidence type="ECO:0000259" key="9">
    <source>
        <dbReference type="Pfam" id="PF00849"/>
    </source>
</evidence>
<dbReference type="SUPFAM" id="SSF55120">
    <property type="entry name" value="Pseudouridine synthase"/>
    <property type="match status" value="1"/>
</dbReference>
<dbReference type="NCBIfam" id="NF008385">
    <property type="entry name" value="PRK11180.1"/>
    <property type="match status" value="1"/>
</dbReference>
<evidence type="ECO:0000256" key="7">
    <source>
        <dbReference type="PROSITE-ProRule" id="PRU00182"/>
    </source>
</evidence>
<evidence type="ECO:0000256" key="3">
    <source>
        <dbReference type="ARBA" id="ARBA00023235"/>
    </source>
</evidence>
<dbReference type="EMBL" id="VNFH01000013">
    <property type="protein sequence ID" value="TVU67632.1"/>
    <property type="molecule type" value="Genomic_DNA"/>
</dbReference>
<feature type="active site" evidence="6">
    <location>
        <position position="138"/>
    </location>
</feature>
<dbReference type="InterPro" id="IPR006225">
    <property type="entry name" value="PsdUridine_synth_RluC/D"/>
</dbReference>
<accession>A0A558HES7</accession>
<dbReference type="InterPro" id="IPR006145">
    <property type="entry name" value="PsdUridine_synth_RsuA/RluA"/>
</dbReference>
<dbReference type="PROSITE" id="PS50889">
    <property type="entry name" value="S4"/>
    <property type="match status" value="1"/>
</dbReference>
<dbReference type="InterPro" id="IPR050188">
    <property type="entry name" value="RluA_PseudoU_synthase"/>
</dbReference>
<dbReference type="Gene3D" id="3.10.290.10">
    <property type="entry name" value="RNA-binding S4 domain"/>
    <property type="match status" value="1"/>
</dbReference>
<feature type="domain" description="Pseudouridine synthase RsuA/RluA-like" evidence="9">
    <location>
        <begin position="91"/>
        <end position="241"/>
    </location>
</feature>
<dbReference type="InterPro" id="IPR020103">
    <property type="entry name" value="PsdUridine_synth_cat_dom_sf"/>
</dbReference>
<dbReference type="AlphaFoldDB" id="A0A558HES7"/>
<dbReference type="InterPro" id="IPR036986">
    <property type="entry name" value="S4_RNA-bd_sf"/>
</dbReference>
<comment type="function">
    <text evidence="5">Responsible for synthesis of pseudouridine from uracil at positions 1911, 1915 and 1917 in 23S ribosomal RNA.</text>
</comment>
<dbReference type="CDD" id="cd00165">
    <property type="entry name" value="S4"/>
    <property type="match status" value="1"/>
</dbReference>
<dbReference type="SUPFAM" id="SSF55174">
    <property type="entry name" value="Alpha-L RNA-binding motif"/>
    <property type="match status" value="1"/>
</dbReference>
<dbReference type="OrthoDB" id="9807829at2"/>
<comment type="catalytic activity">
    <reaction evidence="8">
        <text>a uridine in RNA = a pseudouridine in RNA</text>
        <dbReference type="Rhea" id="RHEA:48348"/>
        <dbReference type="Rhea" id="RHEA-COMP:12068"/>
        <dbReference type="Rhea" id="RHEA-COMP:12069"/>
        <dbReference type="ChEBI" id="CHEBI:65314"/>
        <dbReference type="ChEBI" id="CHEBI:65315"/>
    </reaction>
</comment>
<dbReference type="InterPro" id="IPR006224">
    <property type="entry name" value="PsdUridine_synth_RluA-like_CS"/>
</dbReference>
<dbReference type="GO" id="GO:0000455">
    <property type="term" value="P:enzyme-directed rRNA pseudouridine synthesis"/>
    <property type="evidence" value="ECO:0007669"/>
    <property type="project" value="TreeGrafter"/>
</dbReference>
<dbReference type="RefSeq" id="WP_088744178.1">
    <property type="nucleotide sequence ID" value="NZ_CAWOWR010000033.1"/>
</dbReference>
<evidence type="ECO:0000256" key="8">
    <source>
        <dbReference type="RuleBase" id="RU362028"/>
    </source>
</evidence>
<reference evidence="10 11" key="1">
    <citation type="submission" date="2019-07" db="EMBL/GenBank/DDBJ databases">
        <title>Diversity of Bacteria from Kongsfjorden, Arctic.</title>
        <authorList>
            <person name="Yu Y."/>
        </authorList>
    </citation>
    <scope>NUCLEOTIDE SEQUENCE [LARGE SCALE GENOMIC DNA]</scope>
    <source>
        <strain evidence="10 11">SM1923</strain>
    </source>
</reference>
<keyword evidence="3 8" id="KW-0413">Isomerase</keyword>